<organism evidence="1">
    <name type="scientific">Rhizophora mucronata</name>
    <name type="common">Asiatic mangrove</name>
    <dbReference type="NCBI Taxonomy" id="61149"/>
    <lineage>
        <taxon>Eukaryota</taxon>
        <taxon>Viridiplantae</taxon>
        <taxon>Streptophyta</taxon>
        <taxon>Embryophyta</taxon>
        <taxon>Tracheophyta</taxon>
        <taxon>Spermatophyta</taxon>
        <taxon>Magnoliopsida</taxon>
        <taxon>eudicotyledons</taxon>
        <taxon>Gunneridae</taxon>
        <taxon>Pentapetalae</taxon>
        <taxon>rosids</taxon>
        <taxon>fabids</taxon>
        <taxon>Malpighiales</taxon>
        <taxon>Rhizophoraceae</taxon>
        <taxon>Rhizophora</taxon>
    </lineage>
</organism>
<accession>A0A2P2LRU4</accession>
<reference evidence="1" key="1">
    <citation type="submission" date="2018-02" db="EMBL/GenBank/DDBJ databases">
        <title>Rhizophora mucronata_Transcriptome.</title>
        <authorList>
            <person name="Meera S.P."/>
            <person name="Sreeshan A."/>
            <person name="Augustine A."/>
        </authorList>
    </citation>
    <scope>NUCLEOTIDE SEQUENCE</scope>
    <source>
        <tissue evidence="1">Leaf</tissue>
    </source>
</reference>
<dbReference type="EMBL" id="GGEC01040206">
    <property type="protein sequence ID" value="MBX20690.1"/>
    <property type="molecule type" value="Transcribed_RNA"/>
</dbReference>
<sequence length="35" mass="3847">MSVISSFDRNLVVPLLRSCLTSLLLRQTEGLSISP</sequence>
<protein>
    <submittedName>
        <fullName evidence="1">Uncharacterized protein</fullName>
    </submittedName>
</protein>
<dbReference type="AlphaFoldDB" id="A0A2P2LRU4"/>
<evidence type="ECO:0000313" key="1">
    <source>
        <dbReference type="EMBL" id="MBX20690.1"/>
    </source>
</evidence>
<proteinExistence type="predicted"/>
<name>A0A2P2LRU4_RHIMU</name>